<keyword evidence="2" id="KW-1185">Reference proteome</keyword>
<dbReference type="AlphaFoldDB" id="A0A1N7HES4"/>
<dbReference type="EMBL" id="FTNT01000016">
    <property type="protein sequence ID" value="SIS23218.1"/>
    <property type="molecule type" value="Genomic_DNA"/>
</dbReference>
<proteinExistence type="predicted"/>
<sequence>MAHTEDEMWDVAERAVADGADTLRSATTHRDIRAWATEAKVATKKLWPKVKTELRKQLDIDYDQLAADTVAREAAELAASADTAPLIELCAAGDAEVGSFAVCSARDDHESWYGEFHPQDRIYEDGDDFSAEHAAADKAVFLAGKVREKLDLPAVRLTVYSSHPDLDADALSASATRHRVVASVEYRDQNSAVALCRAPGYRTWREIRLPALITPDDAAVAS</sequence>
<protein>
    <submittedName>
        <fullName evidence="1">Uncharacterized protein</fullName>
    </submittedName>
</protein>
<gene>
    <name evidence="1" type="ORF">SAMN05445060_4078</name>
</gene>
<organism evidence="1 2">
    <name type="scientific">Williamsia sterculiae</name>
    <dbReference type="NCBI Taxonomy" id="1344003"/>
    <lineage>
        <taxon>Bacteria</taxon>
        <taxon>Bacillati</taxon>
        <taxon>Actinomycetota</taxon>
        <taxon>Actinomycetes</taxon>
        <taxon>Mycobacteriales</taxon>
        <taxon>Nocardiaceae</taxon>
        <taxon>Williamsia</taxon>
    </lineage>
</organism>
<dbReference type="RefSeq" id="WP_076482867.1">
    <property type="nucleotide sequence ID" value="NZ_FTNT01000016.1"/>
</dbReference>
<reference evidence="1 2" key="1">
    <citation type="submission" date="2017-01" db="EMBL/GenBank/DDBJ databases">
        <authorList>
            <person name="Mah S.A."/>
            <person name="Swanson W.J."/>
            <person name="Moy G.W."/>
            <person name="Vacquier V.D."/>
        </authorList>
    </citation>
    <scope>NUCLEOTIDE SEQUENCE [LARGE SCALE GENOMIC DNA]</scope>
    <source>
        <strain evidence="1 2">CPCC 203464</strain>
    </source>
</reference>
<evidence type="ECO:0000313" key="1">
    <source>
        <dbReference type="EMBL" id="SIS23218.1"/>
    </source>
</evidence>
<dbReference type="OrthoDB" id="4407017at2"/>
<dbReference type="Proteomes" id="UP000186218">
    <property type="component" value="Unassembled WGS sequence"/>
</dbReference>
<name>A0A1N7HES4_9NOCA</name>
<accession>A0A1N7HES4</accession>
<dbReference type="STRING" id="1344003.SAMN05445060_4078"/>
<evidence type="ECO:0000313" key="2">
    <source>
        <dbReference type="Proteomes" id="UP000186218"/>
    </source>
</evidence>